<keyword evidence="2" id="KW-0675">Receptor</keyword>
<organism evidence="2 3">
    <name type="scientific">Gossypium australe</name>
    <dbReference type="NCBI Taxonomy" id="47621"/>
    <lineage>
        <taxon>Eukaryota</taxon>
        <taxon>Viridiplantae</taxon>
        <taxon>Streptophyta</taxon>
        <taxon>Embryophyta</taxon>
        <taxon>Tracheophyta</taxon>
        <taxon>Spermatophyta</taxon>
        <taxon>Magnoliopsida</taxon>
        <taxon>eudicotyledons</taxon>
        <taxon>Gunneridae</taxon>
        <taxon>Pentapetalae</taxon>
        <taxon>rosids</taxon>
        <taxon>malvids</taxon>
        <taxon>Malvales</taxon>
        <taxon>Malvaceae</taxon>
        <taxon>Malvoideae</taxon>
        <taxon>Gossypium</taxon>
    </lineage>
</organism>
<dbReference type="OrthoDB" id="992938at2759"/>
<evidence type="ECO:0000313" key="2">
    <source>
        <dbReference type="EMBL" id="KAA3474856.1"/>
    </source>
</evidence>
<dbReference type="CDD" id="cd09272">
    <property type="entry name" value="RNase_HI_RT_Ty1"/>
    <property type="match status" value="1"/>
</dbReference>
<dbReference type="Pfam" id="PF07727">
    <property type="entry name" value="RVT_2"/>
    <property type="match status" value="1"/>
</dbReference>
<accession>A0A5B6W0N8</accession>
<dbReference type="PANTHER" id="PTHR11439">
    <property type="entry name" value="GAG-POL-RELATED RETROTRANSPOSON"/>
    <property type="match status" value="1"/>
</dbReference>
<dbReference type="Proteomes" id="UP000325315">
    <property type="component" value="Unassembled WGS sequence"/>
</dbReference>
<protein>
    <submittedName>
        <fullName evidence="2">Receptor-like protein 12</fullName>
    </submittedName>
</protein>
<dbReference type="SUPFAM" id="SSF53098">
    <property type="entry name" value="Ribonuclease H-like"/>
    <property type="match status" value="1"/>
</dbReference>
<dbReference type="PANTHER" id="PTHR11439:SF503">
    <property type="entry name" value="CYSTEINE-RICH RLK (RECEPTOR-LIKE PROTEIN KINASE) 8"/>
    <property type="match status" value="1"/>
</dbReference>
<dbReference type="SUPFAM" id="SSF56672">
    <property type="entry name" value="DNA/RNA polymerases"/>
    <property type="match status" value="1"/>
</dbReference>
<dbReference type="EMBL" id="SMMG02000005">
    <property type="protein sequence ID" value="KAA3474856.1"/>
    <property type="molecule type" value="Genomic_DNA"/>
</dbReference>
<reference evidence="3" key="1">
    <citation type="journal article" date="2019" name="Plant Biotechnol. J.">
        <title>Genome sequencing of the Australian wild diploid species Gossypium australe highlights disease resistance and delayed gland morphogenesis.</title>
        <authorList>
            <person name="Cai Y."/>
            <person name="Cai X."/>
            <person name="Wang Q."/>
            <person name="Wang P."/>
            <person name="Zhang Y."/>
            <person name="Cai C."/>
            <person name="Xu Y."/>
            <person name="Wang K."/>
            <person name="Zhou Z."/>
            <person name="Wang C."/>
            <person name="Geng S."/>
            <person name="Li B."/>
            <person name="Dong Q."/>
            <person name="Hou Y."/>
            <person name="Wang H."/>
            <person name="Ai P."/>
            <person name="Liu Z."/>
            <person name="Yi F."/>
            <person name="Sun M."/>
            <person name="An G."/>
            <person name="Cheng J."/>
            <person name="Zhang Y."/>
            <person name="Shi Q."/>
            <person name="Xie Y."/>
            <person name="Shi X."/>
            <person name="Chang Y."/>
            <person name="Huang F."/>
            <person name="Chen Y."/>
            <person name="Hong S."/>
            <person name="Mi L."/>
            <person name="Sun Q."/>
            <person name="Zhang L."/>
            <person name="Zhou B."/>
            <person name="Peng R."/>
            <person name="Zhang X."/>
            <person name="Liu F."/>
        </authorList>
    </citation>
    <scope>NUCLEOTIDE SEQUENCE [LARGE SCALE GENOMIC DNA]</scope>
    <source>
        <strain evidence="3">cv. PA1801</strain>
    </source>
</reference>
<evidence type="ECO:0000313" key="3">
    <source>
        <dbReference type="Proteomes" id="UP000325315"/>
    </source>
</evidence>
<name>A0A5B6W0N8_9ROSI</name>
<sequence length="433" mass="49608">MSVTMDDKSFVVDWNKSSDSAYTAIQDESKLWHKRYCWIYFLQHKYEVALVFWKFKAGIETKTCCKLKTLKSDNGIEYTSASCIEEAKAHQGWKQTVADEISMIEKNQTWQLVERPANRKVIGVKWVFRAKIDGYLASLGFERNISEPTLHVKKQGSETQLIVSLYVDDMLVTGGDHEMLADFKAKMEQMFEISDLVQMSYFLGMEATSTPVAVGEKLSSQGDFEQVSEFVYRSLVGCLLYLTATRPDIIYVVRLLSRFMHCYNEKHFQAAKRVLRYIKGTLSYGVLFSKAESMKLVGYADSDWARSIDDMKSTSGYVLTLGSAIFCWNLRKQNVVAQSTAEVEYVAAARAVNQAIWLRKIMADLNLHQREAIEINCDNQSTIAIAKNLVFHGRTKHFKIKFHFVREMEQAQEVKLIHCSFGEQLVDILTKPP</sequence>
<evidence type="ECO:0000259" key="1">
    <source>
        <dbReference type="Pfam" id="PF07727"/>
    </source>
</evidence>
<gene>
    <name evidence="2" type="ORF">EPI10_025109</name>
</gene>
<dbReference type="InterPro" id="IPR013103">
    <property type="entry name" value="RVT_2"/>
</dbReference>
<comment type="caution">
    <text evidence="2">The sequence shown here is derived from an EMBL/GenBank/DDBJ whole genome shotgun (WGS) entry which is preliminary data.</text>
</comment>
<dbReference type="InterPro" id="IPR012337">
    <property type="entry name" value="RNaseH-like_sf"/>
</dbReference>
<keyword evidence="3" id="KW-1185">Reference proteome</keyword>
<proteinExistence type="predicted"/>
<feature type="domain" description="Reverse transcriptase Ty1/copia-type" evidence="1">
    <location>
        <begin position="131"/>
        <end position="209"/>
    </location>
</feature>
<dbReference type="AlphaFoldDB" id="A0A5B6W0N8"/>
<dbReference type="InterPro" id="IPR043502">
    <property type="entry name" value="DNA/RNA_pol_sf"/>
</dbReference>